<dbReference type="KEGG" id="vsp:VS_1440"/>
<name>B7VNM7_VIBA3</name>
<organism evidence="1 2">
    <name type="scientific">Vibrio atlanticus (strain LGP32)</name>
    <name type="common">Vibrio splendidus (strain Mel32)</name>
    <dbReference type="NCBI Taxonomy" id="575788"/>
    <lineage>
        <taxon>Bacteria</taxon>
        <taxon>Pseudomonadati</taxon>
        <taxon>Pseudomonadota</taxon>
        <taxon>Gammaproteobacteria</taxon>
        <taxon>Vibrionales</taxon>
        <taxon>Vibrionaceae</taxon>
        <taxon>Vibrio</taxon>
    </lineage>
</organism>
<evidence type="ECO:0008006" key="3">
    <source>
        <dbReference type="Google" id="ProtNLM"/>
    </source>
</evidence>
<dbReference type="STRING" id="575788.VS_1440"/>
<dbReference type="EMBL" id="FM954972">
    <property type="protein sequence ID" value="CAV18603.1"/>
    <property type="molecule type" value="Genomic_DNA"/>
</dbReference>
<dbReference type="AlphaFoldDB" id="B7VNM7"/>
<sequence length="158" mass="17941">MHEHQDPMTGIRILEEQLAEGFVMKRVPFTDDIYMIKDYPFGGLRYTYAKLDNKKVAHLVSFDMNEPLNGKPCFCLFYGTKEHLRGKGLTSKFVAQTIELFKKDLPKKSKSFYLEALVEQDIKASLGVASRLFGNKTTSGTCELTGAKTDIWQIEYAG</sequence>
<reference evidence="1 2" key="1">
    <citation type="submission" date="2009-02" db="EMBL/GenBank/DDBJ databases">
        <title>Vibrio splendidus str. LGP32 complete genome.</title>
        <authorList>
            <person name="Mazel D."/>
            <person name="Le Roux F."/>
        </authorList>
    </citation>
    <scope>NUCLEOTIDE SEQUENCE [LARGE SCALE GENOMIC DNA]</scope>
    <source>
        <strain evidence="1 2">LGP32</strain>
    </source>
</reference>
<dbReference type="HOGENOM" id="CLU_1668696_0_0_6"/>
<evidence type="ECO:0000313" key="2">
    <source>
        <dbReference type="Proteomes" id="UP000009100"/>
    </source>
</evidence>
<gene>
    <name evidence="1" type="ordered locus">VS_1440</name>
</gene>
<dbReference type="eggNOG" id="COG1670">
    <property type="taxonomic scope" value="Bacteria"/>
</dbReference>
<protein>
    <recommendedName>
        <fullName evidence="3">N-acetyltransferase domain-containing protein</fullName>
    </recommendedName>
</protein>
<dbReference type="Proteomes" id="UP000009100">
    <property type="component" value="Chromosome 1"/>
</dbReference>
<evidence type="ECO:0000313" key="1">
    <source>
        <dbReference type="EMBL" id="CAV18603.1"/>
    </source>
</evidence>
<accession>B7VNM7</accession>
<proteinExistence type="predicted"/>